<evidence type="ECO:0000313" key="6">
    <source>
        <dbReference type="Proteomes" id="UP000013940"/>
    </source>
</evidence>
<keyword evidence="3" id="KW-0804">Transcription</keyword>
<dbReference type="SUPFAM" id="SSF46689">
    <property type="entry name" value="Homeodomain-like"/>
    <property type="match status" value="1"/>
</dbReference>
<protein>
    <submittedName>
        <fullName evidence="5">Ornithine utilization regulator</fullName>
    </submittedName>
</protein>
<gene>
    <name evidence="5" type="primary">oruR3</name>
    <name evidence="5" type="ORF">PFLCHA0_c27240</name>
</gene>
<dbReference type="PANTHER" id="PTHR47894">
    <property type="entry name" value="HTH-TYPE TRANSCRIPTIONAL REGULATOR GADX"/>
    <property type="match status" value="1"/>
</dbReference>
<dbReference type="GO" id="GO:0000976">
    <property type="term" value="F:transcription cis-regulatory region binding"/>
    <property type="evidence" value="ECO:0007669"/>
    <property type="project" value="TreeGrafter"/>
</dbReference>
<dbReference type="AlphaFoldDB" id="A0A2C9ELI0"/>
<feature type="domain" description="HTH araC/xylS-type" evidence="4">
    <location>
        <begin position="302"/>
        <end position="399"/>
    </location>
</feature>
<evidence type="ECO:0000259" key="4">
    <source>
        <dbReference type="PROSITE" id="PS01124"/>
    </source>
</evidence>
<dbReference type="PANTHER" id="PTHR47894:SF1">
    <property type="entry name" value="HTH-TYPE TRANSCRIPTIONAL REGULATOR VQSM"/>
    <property type="match status" value="1"/>
</dbReference>
<reference evidence="6" key="1">
    <citation type="journal article" date="2014" name="Genome Announc.">
        <title>Full-genome sequence of the plant growth-promoting bacterium Pseudomonas protegens CHA0.</title>
        <authorList>
            <person name="Jousset A."/>
            <person name="Schuldes J."/>
            <person name="Keel C."/>
            <person name="Maurhofer M."/>
            <person name="Daniel R."/>
            <person name="Scheu S."/>
            <person name="Thuermer A."/>
        </authorList>
    </citation>
    <scope>NUCLEOTIDE SEQUENCE [LARGE SCALE GENOMIC DNA]</scope>
    <source>
        <strain evidence="6">DSM 19095 / LMG 27888 / CFBP 6595 / CHA0</strain>
    </source>
</reference>
<dbReference type="HOGENOM" id="CLU_047522_3_2_6"/>
<dbReference type="GO" id="GO:0003700">
    <property type="term" value="F:DNA-binding transcription factor activity"/>
    <property type="evidence" value="ECO:0007669"/>
    <property type="project" value="InterPro"/>
</dbReference>
<keyword evidence="1" id="KW-0805">Transcription regulation</keyword>
<sequence length="412" mass="46524">MPKAWRIENFEFLIPAFTPAERSAPCRNRLAGERAPEPCAAPASACKGQLNRGRVTPKVTPPDITLRSSMTALRLTTLHTTQAVLDAFRDSDVPAQVLLEGSGIQLADLELPNSLINISQEMRVFSNAVQFRQDLGLVLGRNLHISAYGMFGLTLLTSATLREGWSLALRYPLLLGTFFRLDLEVRDGLAWLTADQYSESELEVFNTDFCMSSYRVTCQDLLGCSLPLRQVQLMHGPQPYMDSYEQAFNCPVQFNAGRNAIGFDLEWLDRRLPLADLVTQNDMLQRCIRLNEELSARPTWIDQVRRILNEQLHAVPDFDSLARQVHCSPSTLRRRLRAQDTSYQQLLDELRYARAQQLLGQHSLPIYRIAEALGFKETASFRHAFQRWSGVAPGRFRQLAGQLGPLSDCAED</sequence>
<dbReference type="KEGG" id="pprc:PFLCHA0_c27240"/>
<dbReference type="EMBL" id="CP003190">
    <property type="protein sequence ID" value="AGL84495.1"/>
    <property type="molecule type" value="Genomic_DNA"/>
</dbReference>
<dbReference type="Gene3D" id="1.10.10.60">
    <property type="entry name" value="Homeodomain-like"/>
    <property type="match status" value="1"/>
</dbReference>
<dbReference type="PROSITE" id="PS01124">
    <property type="entry name" value="HTH_ARAC_FAMILY_2"/>
    <property type="match status" value="1"/>
</dbReference>
<dbReference type="GO" id="GO:0005829">
    <property type="term" value="C:cytosol"/>
    <property type="evidence" value="ECO:0007669"/>
    <property type="project" value="TreeGrafter"/>
</dbReference>
<organism evidence="5 6">
    <name type="scientific">Pseudomonas protegens (strain DSM 19095 / LMG 27888 / CFBP 6595 / CHA0)</name>
    <dbReference type="NCBI Taxonomy" id="1124983"/>
    <lineage>
        <taxon>Bacteria</taxon>
        <taxon>Pseudomonadati</taxon>
        <taxon>Pseudomonadota</taxon>
        <taxon>Gammaproteobacteria</taxon>
        <taxon>Pseudomonadales</taxon>
        <taxon>Pseudomonadaceae</taxon>
        <taxon>Pseudomonas</taxon>
    </lineage>
</organism>
<accession>A0A2C9ELI0</accession>
<evidence type="ECO:0000256" key="1">
    <source>
        <dbReference type="ARBA" id="ARBA00023015"/>
    </source>
</evidence>
<name>A0A2C9ELI0_PSEPH</name>
<evidence type="ECO:0000256" key="3">
    <source>
        <dbReference type="ARBA" id="ARBA00023163"/>
    </source>
</evidence>
<keyword evidence="2" id="KW-0238">DNA-binding</keyword>
<dbReference type="InterPro" id="IPR018060">
    <property type="entry name" value="HTH_AraC"/>
</dbReference>
<proteinExistence type="predicted"/>
<dbReference type="Pfam" id="PF12833">
    <property type="entry name" value="HTH_18"/>
    <property type="match status" value="1"/>
</dbReference>
<dbReference type="InterPro" id="IPR032687">
    <property type="entry name" value="AraC-type_N"/>
</dbReference>
<dbReference type="SMART" id="SM00342">
    <property type="entry name" value="HTH_ARAC"/>
    <property type="match status" value="1"/>
</dbReference>
<dbReference type="eggNOG" id="COG2207">
    <property type="taxonomic scope" value="Bacteria"/>
</dbReference>
<evidence type="ECO:0000256" key="2">
    <source>
        <dbReference type="ARBA" id="ARBA00023125"/>
    </source>
</evidence>
<dbReference type="InterPro" id="IPR009057">
    <property type="entry name" value="Homeodomain-like_sf"/>
</dbReference>
<evidence type="ECO:0000313" key="5">
    <source>
        <dbReference type="EMBL" id="AGL84495.1"/>
    </source>
</evidence>
<dbReference type="Pfam" id="PF12625">
    <property type="entry name" value="Arabinose_bd"/>
    <property type="match status" value="1"/>
</dbReference>
<dbReference type="Proteomes" id="UP000013940">
    <property type="component" value="Chromosome"/>
</dbReference>